<evidence type="ECO:0008006" key="4">
    <source>
        <dbReference type="Google" id="ProtNLM"/>
    </source>
</evidence>
<gene>
    <name evidence="2" type="ORF">ABW22_11595</name>
</gene>
<evidence type="ECO:0000256" key="1">
    <source>
        <dbReference type="SAM" id="Phobius"/>
    </source>
</evidence>
<dbReference type="PATRIC" id="fig|36861.3.peg.2099"/>
<organism evidence="2 3">
    <name type="scientific">Thiobacillus denitrificans</name>
    <dbReference type="NCBI Taxonomy" id="36861"/>
    <lineage>
        <taxon>Bacteria</taxon>
        <taxon>Pseudomonadati</taxon>
        <taxon>Pseudomonadota</taxon>
        <taxon>Betaproteobacteria</taxon>
        <taxon>Nitrosomonadales</taxon>
        <taxon>Thiobacillaceae</taxon>
        <taxon>Thiobacillus</taxon>
    </lineage>
</organism>
<keyword evidence="1" id="KW-0812">Transmembrane</keyword>
<sequence>MPTGKAAQSGFTYLYVLMLIALIGMGLAAAGTLWHTDAQRARETELLFIGAQYRQAIRSYYELDPAQPRLPQSIDDLLKDNRRPGIVRHLRRAYRDSLTGGEFALIRAPDTRGIAGVYSLAAGRPFKIAGFLPEDEAFSGAASYADWRFVFSLPATQTQQVKPSP</sequence>
<feature type="transmembrane region" description="Helical" evidence="1">
    <location>
        <begin position="12"/>
        <end position="34"/>
    </location>
</feature>
<dbReference type="AlphaFoldDB" id="A0A125BC79"/>
<proteinExistence type="predicted"/>
<dbReference type="EMBL" id="LDUG01000033">
    <property type="protein sequence ID" value="KVW94682.1"/>
    <property type="molecule type" value="Genomic_DNA"/>
</dbReference>
<dbReference type="Proteomes" id="UP000064243">
    <property type="component" value="Unassembled WGS sequence"/>
</dbReference>
<evidence type="ECO:0000313" key="2">
    <source>
        <dbReference type="EMBL" id="KVW94682.1"/>
    </source>
</evidence>
<reference evidence="2 3" key="1">
    <citation type="journal article" date="2015" name="Appl. Environ. Microbiol.">
        <title>Aerobic and Anaerobic Thiosulfate Oxidation by a Cold-Adapted, Subglacial Chemoautotroph.</title>
        <authorList>
            <person name="Harrold Z.R."/>
            <person name="Skidmore M.L."/>
            <person name="Hamilton T.L."/>
            <person name="Desch L."/>
            <person name="Amada K."/>
            <person name="van Gelder W."/>
            <person name="Glover K."/>
            <person name="Roden E.E."/>
            <person name="Boyd E.S."/>
        </authorList>
    </citation>
    <scope>NUCLEOTIDE SEQUENCE [LARGE SCALE GENOMIC DNA]</scope>
    <source>
        <strain evidence="2 3">RG</strain>
    </source>
</reference>
<evidence type="ECO:0000313" key="3">
    <source>
        <dbReference type="Proteomes" id="UP000064243"/>
    </source>
</evidence>
<keyword evidence="3" id="KW-1185">Reference proteome</keyword>
<comment type="caution">
    <text evidence="2">The sequence shown here is derived from an EMBL/GenBank/DDBJ whole genome shotgun (WGS) entry which is preliminary data.</text>
</comment>
<keyword evidence="1" id="KW-0472">Membrane</keyword>
<protein>
    <recommendedName>
        <fullName evidence="4">Type II secretory pathway, pseudopilin PulG</fullName>
    </recommendedName>
</protein>
<dbReference type="OrthoDB" id="5608857at2"/>
<accession>A0A125BC79</accession>
<dbReference type="RefSeq" id="WP_059756644.1">
    <property type="nucleotide sequence ID" value="NZ_LDUG01000033.1"/>
</dbReference>
<keyword evidence="1" id="KW-1133">Transmembrane helix</keyword>
<name>A0A125BC79_THIDE</name>